<gene>
    <name evidence="1" type="ORF">PAXRUDRAFT_774741</name>
</gene>
<dbReference type="EMBL" id="KN825011">
    <property type="protein sequence ID" value="KIK95959.1"/>
    <property type="molecule type" value="Genomic_DNA"/>
</dbReference>
<dbReference type="AlphaFoldDB" id="A0A0D0E4B6"/>
<dbReference type="InParanoid" id="A0A0D0E4B6"/>
<evidence type="ECO:0000313" key="2">
    <source>
        <dbReference type="Proteomes" id="UP000054538"/>
    </source>
</evidence>
<organism evidence="1 2">
    <name type="scientific">Paxillus rubicundulus Ve08.2h10</name>
    <dbReference type="NCBI Taxonomy" id="930991"/>
    <lineage>
        <taxon>Eukaryota</taxon>
        <taxon>Fungi</taxon>
        <taxon>Dikarya</taxon>
        <taxon>Basidiomycota</taxon>
        <taxon>Agaricomycotina</taxon>
        <taxon>Agaricomycetes</taxon>
        <taxon>Agaricomycetidae</taxon>
        <taxon>Boletales</taxon>
        <taxon>Paxilineae</taxon>
        <taxon>Paxillaceae</taxon>
        <taxon>Paxillus</taxon>
    </lineage>
</organism>
<dbReference type="HOGENOM" id="CLU_943656_0_0_1"/>
<evidence type="ECO:0000313" key="1">
    <source>
        <dbReference type="EMBL" id="KIK95959.1"/>
    </source>
</evidence>
<keyword evidence="2" id="KW-1185">Reference proteome</keyword>
<dbReference type="Gene3D" id="3.80.10.10">
    <property type="entry name" value="Ribonuclease Inhibitor"/>
    <property type="match status" value="1"/>
</dbReference>
<sequence>MNPHRVHSSIYQQLSSLRPNVELFPNLTSLVFHAKNFHPIDLRMFPSSLRFLTLSWSNVISGEHEGTIWSSIMNRLFHDAPLIEKIHFEGSPRDPVQTLIPLPFKHLREVRIKCSPIFPNVLHTYCHALSASSIYELDLRFIRWPDPRLQPTSPVFPSLKKLTVDGSPSRAMDFIQRLSSPGLEELVILLQSDRGGEPIAQYAQLLTLLAKKYQGIFRKLDIQYSLLCENQVELELFLHALRALVHSGLKELHLYLIVGWPELTQEVQEMIDPSRWTALGHFMILSRRARTPWSW</sequence>
<evidence type="ECO:0008006" key="3">
    <source>
        <dbReference type="Google" id="ProtNLM"/>
    </source>
</evidence>
<protein>
    <recommendedName>
        <fullName evidence="3">F-box domain-containing protein</fullName>
    </recommendedName>
</protein>
<dbReference type="OrthoDB" id="3222238at2759"/>
<reference evidence="1 2" key="1">
    <citation type="submission" date="2014-04" db="EMBL/GenBank/DDBJ databases">
        <authorList>
            <consortium name="DOE Joint Genome Institute"/>
            <person name="Kuo A."/>
            <person name="Kohler A."/>
            <person name="Jargeat P."/>
            <person name="Nagy L.G."/>
            <person name="Floudas D."/>
            <person name="Copeland A."/>
            <person name="Barry K.W."/>
            <person name="Cichocki N."/>
            <person name="Veneault-Fourrey C."/>
            <person name="LaButti K."/>
            <person name="Lindquist E.A."/>
            <person name="Lipzen A."/>
            <person name="Lundell T."/>
            <person name="Morin E."/>
            <person name="Murat C."/>
            <person name="Sun H."/>
            <person name="Tunlid A."/>
            <person name="Henrissat B."/>
            <person name="Grigoriev I.V."/>
            <person name="Hibbett D.S."/>
            <person name="Martin F."/>
            <person name="Nordberg H.P."/>
            <person name="Cantor M.N."/>
            <person name="Hua S.X."/>
        </authorList>
    </citation>
    <scope>NUCLEOTIDE SEQUENCE [LARGE SCALE GENOMIC DNA]</scope>
    <source>
        <strain evidence="1 2">Ve08.2h10</strain>
    </source>
</reference>
<reference evidence="2" key="2">
    <citation type="submission" date="2015-01" db="EMBL/GenBank/DDBJ databases">
        <title>Evolutionary Origins and Diversification of the Mycorrhizal Mutualists.</title>
        <authorList>
            <consortium name="DOE Joint Genome Institute"/>
            <consortium name="Mycorrhizal Genomics Consortium"/>
            <person name="Kohler A."/>
            <person name="Kuo A."/>
            <person name="Nagy L.G."/>
            <person name="Floudas D."/>
            <person name="Copeland A."/>
            <person name="Barry K.W."/>
            <person name="Cichocki N."/>
            <person name="Veneault-Fourrey C."/>
            <person name="LaButti K."/>
            <person name="Lindquist E.A."/>
            <person name="Lipzen A."/>
            <person name="Lundell T."/>
            <person name="Morin E."/>
            <person name="Murat C."/>
            <person name="Riley R."/>
            <person name="Ohm R."/>
            <person name="Sun H."/>
            <person name="Tunlid A."/>
            <person name="Henrissat B."/>
            <person name="Grigoriev I.V."/>
            <person name="Hibbett D.S."/>
            <person name="Martin F."/>
        </authorList>
    </citation>
    <scope>NUCLEOTIDE SEQUENCE [LARGE SCALE GENOMIC DNA]</scope>
    <source>
        <strain evidence="2">Ve08.2h10</strain>
    </source>
</reference>
<proteinExistence type="predicted"/>
<name>A0A0D0E4B6_9AGAM</name>
<dbReference type="InterPro" id="IPR032675">
    <property type="entry name" value="LRR_dom_sf"/>
</dbReference>
<accession>A0A0D0E4B6</accession>
<dbReference type="Proteomes" id="UP000054538">
    <property type="component" value="Unassembled WGS sequence"/>
</dbReference>
<dbReference type="SUPFAM" id="SSF52047">
    <property type="entry name" value="RNI-like"/>
    <property type="match status" value="1"/>
</dbReference>